<evidence type="ECO:0000313" key="9">
    <source>
        <dbReference type="EMBL" id="PIR85481.1"/>
    </source>
</evidence>
<protein>
    <recommendedName>
        <fullName evidence="7">Recombination protein RecR</fullName>
    </recommendedName>
</protein>
<evidence type="ECO:0000256" key="7">
    <source>
        <dbReference type="HAMAP-Rule" id="MF_00017"/>
    </source>
</evidence>
<dbReference type="HAMAP" id="MF_00017">
    <property type="entry name" value="RecR"/>
    <property type="match status" value="1"/>
</dbReference>
<dbReference type="EMBL" id="PFBH01000001">
    <property type="protein sequence ID" value="PIR85481.1"/>
    <property type="molecule type" value="Genomic_DNA"/>
</dbReference>
<dbReference type="Pfam" id="PF21175">
    <property type="entry name" value="RecR_C"/>
    <property type="match status" value="1"/>
</dbReference>
<dbReference type="GO" id="GO:0006310">
    <property type="term" value="P:DNA recombination"/>
    <property type="evidence" value="ECO:0007669"/>
    <property type="project" value="UniProtKB-UniRule"/>
</dbReference>
<keyword evidence="4 7" id="KW-0862">Zinc</keyword>
<dbReference type="GO" id="GO:0006281">
    <property type="term" value="P:DNA repair"/>
    <property type="evidence" value="ECO:0007669"/>
    <property type="project" value="UniProtKB-UniRule"/>
</dbReference>
<comment type="function">
    <text evidence="7">May play a role in DNA repair. It seems to be involved in an RecBC-independent recombinational process of DNA repair. It may act with RecF and RecO.</text>
</comment>
<proteinExistence type="inferred from homology"/>
<keyword evidence="1 7" id="KW-0479">Metal-binding</keyword>
<evidence type="ECO:0000256" key="6">
    <source>
        <dbReference type="ARBA" id="ARBA00023204"/>
    </source>
</evidence>
<comment type="similarity">
    <text evidence="7">Belongs to the RecR family.</text>
</comment>
<dbReference type="Proteomes" id="UP000229315">
    <property type="component" value="Unassembled WGS sequence"/>
</dbReference>
<dbReference type="PANTHER" id="PTHR30446:SF0">
    <property type="entry name" value="RECOMBINATION PROTEIN RECR"/>
    <property type="match status" value="1"/>
</dbReference>
<dbReference type="GO" id="GO:0008270">
    <property type="term" value="F:zinc ion binding"/>
    <property type="evidence" value="ECO:0007669"/>
    <property type="project" value="UniProtKB-KW"/>
</dbReference>
<dbReference type="AlphaFoldDB" id="A0A2H0UGH1"/>
<dbReference type="Pfam" id="PF13662">
    <property type="entry name" value="Toprim_4"/>
    <property type="match status" value="1"/>
</dbReference>
<dbReference type="GO" id="GO:0003677">
    <property type="term" value="F:DNA binding"/>
    <property type="evidence" value="ECO:0007669"/>
    <property type="project" value="UniProtKB-UniRule"/>
</dbReference>
<dbReference type="Gene3D" id="1.10.8.420">
    <property type="entry name" value="RecR Domain 1"/>
    <property type="match status" value="1"/>
</dbReference>
<gene>
    <name evidence="7" type="primary">recR</name>
    <name evidence="9" type="ORF">COU15_00085</name>
</gene>
<evidence type="ECO:0000259" key="8">
    <source>
        <dbReference type="PROSITE" id="PS50880"/>
    </source>
</evidence>
<organism evidence="9 10">
    <name type="scientific">Candidatus Kaiserbacteria bacterium CG10_big_fil_rev_8_21_14_0_10_45_20</name>
    <dbReference type="NCBI Taxonomy" id="1974607"/>
    <lineage>
        <taxon>Bacteria</taxon>
        <taxon>Candidatus Kaiseribacteriota</taxon>
    </lineage>
</organism>
<evidence type="ECO:0000256" key="4">
    <source>
        <dbReference type="ARBA" id="ARBA00022833"/>
    </source>
</evidence>
<dbReference type="InterPro" id="IPR006171">
    <property type="entry name" value="TOPRIM_dom"/>
</dbReference>
<keyword evidence="6 7" id="KW-0234">DNA repair</keyword>
<feature type="domain" description="Toprim" evidence="8">
    <location>
        <begin position="81"/>
        <end position="180"/>
    </location>
</feature>
<dbReference type="Gene3D" id="3.40.1360.10">
    <property type="match status" value="1"/>
</dbReference>
<evidence type="ECO:0000313" key="10">
    <source>
        <dbReference type="Proteomes" id="UP000229315"/>
    </source>
</evidence>
<reference evidence="10" key="1">
    <citation type="submission" date="2017-09" db="EMBL/GenBank/DDBJ databases">
        <title>Depth-based differentiation of microbial function through sediment-hosted aquifers and enrichment of novel symbionts in the deep terrestrial subsurface.</title>
        <authorList>
            <person name="Probst A.J."/>
            <person name="Ladd B."/>
            <person name="Jarett J.K."/>
            <person name="Geller-Mcgrath D.E."/>
            <person name="Sieber C.M.K."/>
            <person name="Emerson J.B."/>
            <person name="Anantharaman K."/>
            <person name="Thomas B.C."/>
            <person name="Malmstrom R."/>
            <person name="Stieglmeier M."/>
            <person name="Klingl A."/>
            <person name="Woyke T."/>
            <person name="Ryan C.M."/>
            <person name="Banfield J.F."/>
        </authorList>
    </citation>
    <scope>NUCLEOTIDE SEQUENCE [LARGE SCALE GENOMIC DNA]</scope>
</reference>
<name>A0A2H0UGH1_9BACT</name>
<comment type="caution">
    <text evidence="9">The sequence shown here is derived from an EMBL/GenBank/DDBJ whole genome shotgun (WGS) entry which is preliminary data.</text>
</comment>
<sequence>MPRSLQKLVDLISELPGIGPRQARRVVQFLLRTDMAFKKRLAEAIVTMNENISQCSSCFRFDEVNAKGTCSLCANPNRDDAVLVVVEKDVDVDGVEAVHSYKGQYFVLGALMPLARQRKNVLSPRVNELIKRLKAQQHIQEVILAFSTTPEGDFTAKELKNKIQESFPTTKVTVLGRGLSLGAEIEYADQETLRSALQGRSEIF</sequence>
<evidence type="ECO:0000256" key="1">
    <source>
        <dbReference type="ARBA" id="ARBA00022723"/>
    </source>
</evidence>
<comment type="caution">
    <text evidence="7">Lacks conserved residue(s) required for the propagation of feature annotation.</text>
</comment>
<evidence type="ECO:0000256" key="3">
    <source>
        <dbReference type="ARBA" id="ARBA00022771"/>
    </source>
</evidence>
<dbReference type="SUPFAM" id="SSF111304">
    <property type="entry name" value="Recombination protein RecR"/>
    <property type="match status" value="1"/>
</dbReference>
<keyword evidence="2 7" id="KW-0227">DNA damage</keyword>
<keyword evidence="3 7" id="KW-0863">Zinc-finger</keyword>
<dbReference type="InterPro" id="IPR023627">
    <property type="entry name" value="Rcmb_RecR"/>
</dbReference>
<evidence type="ECO:0000256" key="5">
    <source>
        <dbReference type="ARBA" id="ARBA00023172"/>
    </source>
</evidence>
<dbReference type="InterPro" id="IPR000093">
    <property type="entry name" value="DNA_Rcmb_RecR"/>
</dbReference>
<keyword evidence="5 7" id="KW-0233">DNA recombination</keyword>
<evidence type="ECO:0000256" key="2">
    <source>
        <dbReference type="ARBA" id="ARBA00022763"/>
    </source>
</evidence>
<dbReference type="Pfam" id="PF21176">
    <property type="entry name" value="RecR_HhH"/>
    <property type="match status" value="1"/>
</dbReference>
<dbReference type="PROSITE" id="PS50880">
    <property type="entry name" value="TOPRIM"/>
    <property type="match status" value="1"/>
</dbReference>
<accession>A0A2H0UGH1</accession>
<dbReference type="PANTHER" id="PTHR30446">
    <property type="entry name" value="RECOMBINATION PROTEIN RECR"/>
    <property type="match status" value="1"/>
</dbReference>